<accession>A0A1I6J0L5</accession>
<proteinExistence type="predicted"/>
<evidence type="ECO:0000313" key="2">
    <source>
        <dbReference type="Proteomes" id="UP000199462"/>
    </source>
</evidence>
<keyword evidence="2" id="KW-1185">Reference proteome</keyword>
<dbReference type="STRING" id="440514.SAMN04488010_2125"/>
<evidence type="ECO:0000313" key="1">
    <source>
        <dbReference type="EMBL" id="SFR72478.1"/>
    </source>
</evidence>
<protein>
    <submittedName>
        <fullName evidence="1">Uncharacterized protein</fullName>
    </submittedName>
</protein>
<organism evidence="1 2">
    <name type="scientific">Maribacter stanieri</name>
    <dbReference type="NCBI Taxonomy" id="440514"/>
    <lineage>
        <taxon>Bacteria</taxon>
        <taxon>Pseudomonadati</taxon>
        <taxon>Bacteroidota</taxon>
        <taxon>Flavobacteriia</taxon>
        <taxon>Flavobacteriales</taxon>
        <taxon>Flavobacteriaceae</taxon>
        <taxon>Maribacter</taxon>
    </lineage>
</organism>
<name>A0A1I6J0L5_9FLAO</name>
<sequence>MIRLIIKPLLQFLVFLVVGISIPMSGQETQTYNGPLQIGKYNGKATYSYKLVENDTVLDGDFTVLRSNLQELLQKQDYSFQFKGAFVDGTANGPWKFQFGKFNSQSQSEIIDYQYRVLVSGIQKSASGKIQMGKPNGKWTILEEQIENSEISNTIFKSVIFFENGVPQKNFSINNENYTLVGRFLRDGLAHDEWSLFPSNGMDQSESWYFKDGLLQSIRVDDESDHKTIKGYKGYNGQTKIINLNAGYINALEIQLSQVDVDILHHNSLPELLKQNAARYQEVDDILSELGKSEFLPEFKVKVPYYALDSLEVSKVDSIVSYYKKANELSESILHNSQLNILKLSDTNTAYQYNTVLHLKENFLTPIQEIVSYDSLGILEYTSRQQLINHVFPAGMPKSKVDIEMQIDSVISSKPYTITSNAVTNTDNSSIANIEAVAKMGYDGILSIANEVKETLAQEKRQNELASLEEEIILQNDSLVTFIEAINDSIPLKYAKSLHQIKSFASTTLNDYSKVKSAQNRLYAARNTVECLDNLNDLSRTVSQMPVYHTAIKESYTDRIWNPFMATLMDEDIKKKITSAYSKILEPYFLTEIEQHISCETIENLNNTITATYQKVLELKDQDTKKLERKLKKEKDPVTVLEMLNVQNTTKQ</sequence>
<dbReference type="AlphaFoldDB" id="A0A1I6J0L5"/>
<gene>
    <name evidence="1" type="ORF">SAMN04488010_2125</name>
</gene>
<reference evidence="2" key="1">
    <citation type="submission" date="2016-10" db="EMBL/GenBank/DDBJ databases">
        <authorList>
            <person name="Varghese N."/>
            <person name="Submissions S."/>
        </authorList>
    </citation>
    <scope>NUCLEOTIDE SEQUENCE [LARGE SCALE GENOMIC DNA]</scope>
    <source>
        <strain evidence="2">DSM 19891</strain>
    </source>
</reference>
<dbReference type="EMBL" id="FOYX01000002">
    <property type="protein sequence ID" value="SFR72478.1"/>
    <property type="molecule type" value="Genomic_DNA"/>
</dbReference>
<dbReference type="Proteomes" id="UP000199462">
    <property type="component" value="Unassembled WGS sequence"/>
</dbReference>